<evidence type="ECO:0000313" key="1">
    <source>
        <dbReference type="EMBL" id="CAI5728044.1"/>
    </source>
</evidence>
<accession>A0AAV0TY17</accession>
<reference evidence="1" key="1">
    <citation type="submission" date="2022-12" db="EMBL/GenBank/DDBJ databases">
        <authorList>
            <person name="Webb A."/>
        </authorList>
    </citation>
    <scope>NUCLEOTIDE SEQUENCE</scope>
    <source>
        <strain evidence="1">Pd1</strain>
    </source>
</reference>
<proteinExistence type="predicted"/>
<name>A0AAV0TY17_9STRA</name>
<dbReference type="Proteomes" id="UP001162029">
    <property type="component" value="Unassembled WGS sequence"/>
</dbReference>
<evidence type="ECO:0000313" key="2">
    <source>
        <dbReference type="Proteomes" id="UP001162029"/>
    </source>
</evidence>
<protein>
    <submittedName>
        <fullName evidence="1">Uncharacterized protein</fullName>
    </submittedName>
</protein>
<dbReference type="EMBL" id="CANTFM010000689">
    <property type="protein sequence ID" value="CAI5728044.1"/>
    <property type="molecule type" value="Genomic_DNA"/>
</dbReference>
<comment type="caution">
    <text evidence="1">The sequence shown here is derived from an EMBL/GenBank/DDBJ whole genome shotgun (WGS) entry which is preliminary data.</text>
</comment>
<sequence>MESLKEEKLSIDLLRALCSRADADIIVQLASPSLILQDTCDRAALDRTQRASCVVKLLESFAGQAQQPVTDLLMQCSELFTSFTSLWINNSMAVKGARKELLQYRV</sequence>
<organism evidence="1 2">
    <name type="scientific">Peronospora destructor</name>
    <dbReference type="NCBI Taxonomy" id="86335"/>
    <lineage>
        <taxon>Eukaryota</taxon>
        <taxon>Sar</taxon>
        <taxon>Stramenopiles</taxon>
        <taxon>Oomycota</taxon>
        <taxon>Peronosporomycetes</taxon>
        <taxon>Peronosporales</taxon>
        <taxon>Peronosporaceae</taxon>
        <taxon>Peronospora</taxon>
    </lineage>
</organism>
<dbReference type="AlphaFoldDB" id="A0AAV0TY17"/>
<keyword evidence="2" id="KW-1185">Reference proteome</keyword>
<gene>
    <name evidence="1" type="ORF">PDE001_LOCUS3938</name>
</gene>